<dbReference type="SMART" id="SM00797">
    <property type="entry name" value="AHS2"/>
    <property type="match status" value="1"/>
</dbReference>
<sequence length="334" mass="36657">MRIRIKKPGLLSTIQDAGRIKFLAQAVPISGALDQLLSGIANKLLGNADNDAVIEFTYGGILFTTETDCLIALVGLGAFFKANEIKIPLNRPVFIPKGTQVFIENNTQGSHSYLAVAGGWNVPEVLGSKSTFLTASFGGFEGRQLQENDVPSSNEQLSLTSQIILAQLQGEKINYTMWSVPPKQFLTNTANTIRVILGREFEWFDESAIADFLTKPYQLTANCNRMGYHLDGPVLNRKNSHQQELLSTAVAPGIIQVTGSGALILLMADCQTTGGYPRIAKVAEVDMPLCAQLKPGDLLNFEPISMEQAEILYLNQEKDLRKLNHAIQFKFNII</sequence>
<keyword evidence="6" id="KW-1185">Reference proteome</keyword>
<proteinExistence type="predicted"/>
<dbReference type="AlphaFoldDB" id="A0A4U1C7G1"/>
<keyword evidence="1" id="KW-0547">Nucleotide-binding</keyword>
<dbReference type="OrthoDB" id="9782422at2"/>
<evidence type="ECO:0000256" key="1">
    <source>
        <dbReference type="ARBA" id="ARBA00022741"/>
    </source>
</evidence>
<dbReference type="Pfam" id="PF02626">
    <property type="entry name" value="CT_A_B"/>
    <property type="match status" value="1"/>
</dbReference>
<keyword evidence="2" id="KW-0378">Hydrolase</keyword>
<comment type="caution">
    <text evidence="5">The sequence shown here is derived from an EMBL/GenBank/DDBJ whole genome shotgun (WGS) entry which is preliminary data.</text>
</comment>
<dbReference type="GO" id="GO:0016787">
    <property type="term" value="F:hydrolase activity"/>
    <property type="evidence" value="ECO:0007669"/>
    <property type="project" value="UniProtKB-KW"/>
</dbReference>
<dbReference type="InterPro" id="IPR003778">
    <property type="entry name" value="CT_A_B"/>
</dbReference>
<evidence type="ECO:0000313" key="5">
    <source>
        <dbReference type="EMBL" id="TKC00337.1"/>
    </source>
</evidence>
<dbReference type="Gene3D" id="2.40.100.10">
    <property type="entry name" value="Cyclophilin-like"/>
    <property type="match status" value="1"/>
</dbReference>
<dbReference type="RefSeq" id="WP_136824547.1">
    <property type="nucleotide sequence ID" value="NZ_SWBP01000001.1"/>
</dbReference>
<gene>
    <name evidence="5" type="ORF">FA046_01255</name>
</gene>
<dbReference type="GO" id="GO:0016740">
    <property type="term" value="F:transferase activity"/>
    <property type="evidence" value="ECO:0007669"/>
    <property type="project" value="UniProtKB-KW"/>
</dbReference>
<dbReference type="InterPro" id="IPR029000">
    <property type="entry name" value="Cyclophilin-like_dom_sf"/>
</dbReference>
<dbReference type="GO" id="GO:0005524">
    <property type="term" value="F:ATP binding"/>
    <property type="evidence" value="ECO:0007669"/>
    <property type="project" value="UniProtKB-KW"/>
</dbReference>
<dbReference type="PANTHER" id="PTHR43309">
    <property type="entry name" value="5-OXOPROLINASE SUBUNIT C"/>
    <property type="match status" value="1"/>
</dbReference>
<evidence type="ECO:0000313" key="6">
    <source>
        <dbReference type="Proteomes" id="UP000308181"/>
    </source>
</evidence>
<dbReference type="InterPro" id="IPR052708">
    <property type="entry name" value="PxpC"/>
</dbReference>
<protein>
    <submittedName>
        <fullName evidence="5">Biotin-dependent carboxyltransferase family protein</fullName>
    </submittedName>
</protein>
<reference evidence="5 6" key="1">
    <citation type="submission" date="2019-04" db="EMBL/GenBank/DDBJ databases">
        <title>Pedobacter sp. AR-3-17 sp. nov., isolated from Arctic soil.</title>
        <authorList>
            <person name="Dahal R.H."/>
            <person name="Kim D.-U."/>
        </authorList>
    </citation>
    <scope>NUCLEOTIDE SEQUENCE [LARGE SCALE GENOMIC DNA]</scope>
    <source>
        <strain evidence="5 6">AR-3-17</strain>
    </source>
</reference>
<keyword evidence="5" id="KW-0808">Transferase</keyword>
<organism evidence="5 6">
    <name type="scientific">Pedobacter cryophilus</name>
    <dbReference type="NCBI Taxonomy" id="2571271"/>
    <lineage>
        <taxon>Bacteria</taxon>
        <taxon>Pseudomonadati</taxon>
        <taxon>Bacteroidota</taxon>
        <taxon>Sphingobacteriia</taxon>
        <taxon>Sphingobacteriales</taxon>
        <taxon>Sphingobacteriaceae</taxon>
        <taxon>Pedobacter</taxon>
    </lineage>
</organism>
<dbReference type="EMBL" id="SWBP01000001">
    <property type="protein sequence ID" value="TKC00337.1"/>
    <property type="molecule type" value="Genomic_DNA"/>
</dbReference>
<keyword evidence="3" id="KW-0067">ATP-binding</keyword>
<accession>A0A4U1C7G1</accession>
<dbReference type="NCBIfam" id="TIGR00724">
    <property type="entry name" value="urea_amlyse_rel"/>
    <property type="match status" value="1"/>
</dbReference>
<evidence type="ECO:0000256" key="2">
    <source>
        <dbReference type="ARBA" id="ARBA00022801"/>
    </source>
</evidence>
<dbReference type="Proteomes" id="UP000308181">
    <property type="component" value="Unassembled WGS sequence"/>
</dbReference>
<feature type="domain" description="Carboxyltransferase" evidence="4">
    <location>
        <begin position="24"/>
        <end position="319"/>
    </location>
</feature>
<name>A0A4U1C7G1_9SPHI</name>
<evidence type="ECO:0000256" key="3">
    <source>
        <dbReference type="ARBA" id="ARBA00022840"/>
    </source>
</evidence>
<evidence type="ECO:0000259" key="4">
    <source>
        <dbReference type="SMART" id="SM00797"/>
    </source>
</evidence>
<dbReference type="SUPFAM" id="SSF50891">
    <property type="entry name" value="Cyclophilin-like"/>
    <property type="match status" value="1"/>
</dbReference>
<dbReference type="PANTHER" id="PTHR43309:SF5">
    <property type="entry name" value="5-OXOPROLINASE SUBUNIT C"/>
    <property type="match status" value="1"/>
</dbReference>